<dbReference type="EMBL" id="BK015846">
    <property type="protein sequence ID" value="DAE27853.1"/>
    <property type="molecule type" value="Genomic_DNA"/>
</dbReference>
<accession>A0A8S5R9W6</accession>
<protein>
    <submittedName>
        <fullName evidence="1">Uncharacterized protein</fullName>
    </submittedName>
</protein>
<reference evidence="1" key="1">
    <citation type="journal article" date="2021" name="Proc. Natl. Acad. Sci. U.S.A.">
        <title>A Catalog of Tens of Thousands of Viruses from Human Metagenomes Reveals Hidden Associations with Chronic Diseases.</title>
        <authorList>
            <person name="Tisza M.J."/>
            <person name="Buck C.B."/>
        </authorList>
    </citation>
    <scope>NUCLEOTIDE SEQUENCE</scope>
    <source>
        <strain evidence="1">CtDYl1</strain>
    </source>
</reference>
<proteinExistence type="predicted"/>
<name>A0A8S5R9W6_9VIRU</name>
<evidence type="ECO:0000313" key="1">
    <source>
        <dbReference type="EMBL" id="DAE27853.1"/>
    </source>
</evidence>
<sequence length="967" mass="107686">MATALDLLMSAKEDVNLLSEESDICTIDAKTRIIFVPSTIVVGGVQSDKNAERIKFSCPKIVGDNLDLSKFSVRINFENVSSVDFNVSIKDQYICDDVAVDGENVTFSWLIGRNAARYMGTVRFIVCAVKTDSDSNISVEWNTTIAEVPVLEGIEIDQPQIGQEEKDVINQLLELTKNTSAEAVQNVNSAKEQAIKDIQSVSQPDTTLTIEGGLAEAKATGEAIGSLKEDLINADKTIYTQKNNIESRNGYYVSEKLELHKSKQWSSLFLPIIGTIKETHVKVKGTNLYFYKDLIPSIAFFDENKVLISAKYEAIMPNVPVEVPDNSAYVIMNAFDGTFSVEFFSILNQIKNLEKTHDNGNLLFKKCDGEEIEGYGLYTNEQPFYLHKNSSVIRYDLEKNKKYVFPSGNTSYKLVNGNPENYSMYFNSNGKNEFVNIFGAEFCYVDRIDHDVKIYGRELYEDTITNKNSVFCNTEIKGTDDGLFYFHPFNIRKGDRIYAWRYSSIDDKNIALFLSNEKRASADIESKSIKFTDGYVEYVAEKDWGGFTTWANGMNGKRSYKYLIAIERKKGNDTSKTVVCAANSSEWDKLRADYICTGLHDEIVINEAINRVKKQIGTVELCDGDYYIDGFSDYLLAGKTEKVAICVKKDAIGVGATLTGKSTGKPQNAVLHVNESAFDGLNDETPSVISGGSSETGYVGGCGFNVRHLKIELPNTKHKCIAVNYQHSYWGIIDSCTLTCLGFGQDNIPVEGLIGLRGWAGWSDGSIIGAYDTYASGFRVAFQLGGEHVICERLGARFCYTSYTFGEYPLDAHSGAQVHPITIINCCDEHQATLPKFFDSGNADSRNAGRCQVDFIGFNIEYYPLITGTPIVGATEVTDGGWVGRIEYSVENNENNANVTIPFWAEGHGKNFRTLNTAQKQMGTTDLRKTFAANYMQQYFDTDLNKVVYCKEPSTKTWIDANGNNAD</sequence>
<organism evidence="1">
    <name type="scientific">virus sp. ctDYl1</name>
    <dbReference type="NCBI Taxonomy" id="2826795"/>
    <lineage>
        <taxon>Viruses</taxon>
    </lineage>
</organism>